<name>A0A0K0EBY5_STRER</name>
<reference evidence="2" key="1">
    <citation type="submission" date="2015-08" db="UniProtKB">
        <authorList>
            <consortium name="WormBaseParasite"/>
        </authorList>
    </citation>
    <scope>IDENTIFICATION</scope>
</reference>
<keyword evidence="1" id="KW-1185">Reference proteome</keyword>
<accession>A0A0K0EBY5</accession>
<evidence type="ECO:0000313" key="1">
    <source>
        <dbReference type="Proteomes" id="UP000035681"/>
    </source>
</evidence>
<evidence type="ECO:0000313" key="2">
    <source>
        <dbReference type="WBParaSite" id="SSTP_0000700300.1"/>
    </source>
</evidence>
<dbReference type="Proteomes" id="UP000035681">
    <property type="component" value="Unplaced"/>
</dbReference>
<dbReference type="WBParaSite" id="SSTP_0000700300.1">
    <property type="protein sequence ID" value="SSTP_0000700300.1"/>
    <property type="gene ID" value="SSTP_0000700300"/>
</dbReference>
<organism evidence="2">
    <name type="scientific">Strongyloides stercoralis</name>
    <name type="common">Threadworm</name>
    <dbReference type="NCBI Taxonomy" id="6248"/>
    <lineage>
        <taxon>Eukaryota</taxon>
        <taxon>Metazoa</taxon>
        <taxon>Ecdysozoa</taxon>
        <taxon>Nematoda</taxon>
        <taxon>Chromadorea</taxon>
        <taxon>Rhabditida</taxon>
        <taxon>Tylenchina</taxon>
        <taxon>Panagrolaimomorpha</taxon>
        <taxon>Strongyloidoidea</taxon>
        <taxon>Strongyloididae</taxon>
        <taxon>Strongyloides</taxon>
    </lineage>
</organism>
<protein>
    <submittedName>
        <fullName evidence="2">Transposase</fullName>
    </submittedName>
</protein>
<dbReference type="AlphaFoldDB" id="A0A0K0EBY5"/>
<proteinExistence type="predicted"/>
<dbReference type="WBParaSite" id="TCONS_00013412.p1">
    <property type="protein sequence ID" value="TCONS_00013412.p1"/>
    <property type="gene ID" value="XLOC_009305"/>
</dbReference>
<sequence>MSFPIDSNLKNLNVSNEKFIQTRVFQSKVFDTRYLQETAIGGNVLLVNIVSYIKDNNTDKERFLNANRSRRFKCIFSFLYSVYVSALDEQFRKKLETANIFLSLVEKHWEIGNNFFDRERFKKNYTARWNRFKKSQIINDKNTETDTNLLDINSMVDTLDKIKTVLDFCFQFQNSESLNYIKKNVMSIFNKKMEIINSKFLKLKIYSKKPINIDQIKIGYEKILRYNEKLGNKLNKSEFRDSFQDVIEEIFFKNNLENPFLKFDKIPSSYFGITYKDQNNKRNYYVSIGAIILYDSFKLDQVIEKFIIYNQILPKIRLTKGSKDLYMLIGCLSGYDKKCFIKGRAIINKASVELAAEINDICILND</sequence>